<reference evidence="4" key="1">
    <citation type="submission" date="2023-07" db="EMBL/GenBank/DDBJ databases">
        <title>Fictibacillus sp. isolated from freshwater pond.</title>
        <authorList>
            <person name="Kirdat K."/>
            <person name="Bhat A."/>
            <person name="Mourya A."/>
            <person name="Yadav A."/>
        </authorList>
    </citation>
    <scope>NUCLEOTIDE SEQUENCE</scope>
    <source>
        <strain evidence="4">NE201</strain>
    </source>
</reference>
<protein>
    <submittedName>
        <fullName evidence="4">TIGR01777 family oxidoreductase</fullName>
    </submittedName>
</protein>
<dbReference type="Pfam" id="PF01370">
    <property type="entry name" value="Epimerase"/>
    <property type="match status" value="1"/>
</dbReference>
<gene>
    <name evidence="4" type="ORF">QYB97_15050</name>
</gene>
<dbReference type="InterPro" id="IPR010099">
    <property type="entry name" value="SDR39U1"/>
</dbReference>
<organism evidence="4 5">
    <name type="scientific">Fictibacillus fluitans</name>
    <dbReference type="NCBI Taxonomy" id="3058422"/>
    <lineage>
        <taxon>Bacteria</taxon>
        <taxon>Bacillati</taxon>
        <taxon>Bacillota</taxon>
        <taxon>Bacilli</taxon>
        <taxon>Bacillales</taxon>
        <taxon>Fictibacillaceae</taxon>
        <taxon>Fictibacillus</taxon>
    </lineage>
</organism>
<accession>A0ABT8HYI5</accession>
<dbReference type="NCBIfam" id="TIGR01777">
    <property type="entry name" value="yfcH"/>
    <property type="match status" value="1"/>
</dbReference>
<feature type="domain" description="NAD-dependent epimerase/dehydratase" evidence="2">
    <location>
        <begin position="5"/>
        <end position="223"/>
    </location>
</feature>
<dbReference type="RefSeq" id="WP_301166833.1">
    <property type="nucleotide sequence ID" value="NZ_JAUHTR010000008.1"/>
</dbReference>
<dbReference type="InterPro" id="IPR013549">
    <property type="entry name" value="DUF1731"/>
</dbReference>
<proteinExistence type="inferred from homology"/>
<evidence type="ECO:0000313" key="5">
    <source>
        <dbReference type="Proteomes" id="UP001172721"/>
    </source>
</evidence>
<name>A0ABT8HYI5_9BACL</name>
<evidence type="ECO:0000259" key="3">
    <source>
        <dbReference type="Pfam" id="PF08338"/>
    </source>
</evidence>
<comment type="similarity">
    <text evidence="1">Belongs to the NAD(P)-dependent epimerase/dehydratase family. SDR39U1 subfamily.</text>
</comment>
<dbReference type="Proteomes" id="UP001172721">
    <property type="component" value="Unassembled WGS sequence"/>
</dbReference>
<dbReference type="InterPro" id="IPR001509">
    <property type="entry name" value="Epimerase_deHydtase"/>
</dbReference>
<evidence type="ECO:0000256" key="1">
    <source>
        <dbReference type="ARBA" id="ARBA00009353"/>
    </source>
</evidence>
<feature type="domain" description="DUF1731" evidence="3">
    <location>
        <begin position="252"/>
        <end position="301"/>
    </location>
</feature>
<dbReference type="InterPro" id="IPR036291">
    <property type="entry name" value="NAD(P)-bd_dom_sf"/>
</dbReference>
<keyword evidence="5" id="KW-1185">Reference proteome</keyword>
<dbReference type="CDD" id="cd05242">
    <property type="entry name" value="SDR_a8"/>
    <property type="match status" value="1"/>
</dbReference>
<dbReference type="PANTHER" id="PTHR11092:SF0">
    <property type="entry name" value="EPIMERASE FAMILY PROTEIN SDR39U1"/>
    <property type="match status" value="1"/>
</dbReference>
<dbReference type="Gene3D" id="3.40.50.720">
    <property type="entry name" value="NAD(P)-binding Rossmann-like Domain"/>
    <property type="match status" value="1"/>
</dbReference>
<evidence type="ECO:0000259" key="2">
    <source>
        <dbReference type="Pfam" id="PF01370"/>
    </source>
</evidence>
<comment type="caution">
    <text evidence="4">The sequence shown here is derived from an EMBL/GenBank/DDBJ whole genome shotgun (WGS) entry which is preliminary data.</text>
</comment>
<sequence length="307" mass="33991">MSKKIVLAGGSGFLGENLAEFLQTRNYDIVILSRQPYKVEKGIRYIQWDGRSMDEWASELDGSHAVVNFTGKSVNCIYTKKNREEIVSSRIDSVRVLKEAIQSCTRPPQAFIQAGSLAIFGDTALLCDEDSPHGSGFSVEVCQRWEEEFFKEEIPGTRQVLFRIGFALGRNGGALEPLQKLASLNLGGTVGSGKQYISWLHVDDLNAMFLYAIESERFSGIYNATGPQPVTNKEFMKTLRGVMGKGWAPPAPSPFVRLGAYAVMRTEPSLALTGRNCIPARLVEQGFQFAFTSLEEALHDILQPVLQ</sequence>
<dbReference type="PANTHER" id="PTHR11092">
    <property type="entry name" value="SUGAR NUCLEOTIDE EPIMERASE RELATED"/>
    <property type="match status" value="1"/>
</dbReference>
<evidence type="ECO:0000313" key="4">
    <source>
        <dbReference type="EMBL" id="MDN4525801.1"/>
    </source>
</evidence>
<dbReference type="EMBL" id="JAUHTR010000008">
    <property type="protein sequence ID" value="MDN4525801.1"/>
    <property type="molecule type" value="Genomic_DNA"/>
</dbReference>
<dbReference type="SUPFAM" id="SSF51735">
    <property type="entry name" value="NAD(P)-binding Rossmann-fold domains"/>
    <property type="match status" value="1"/>
</dbReference>
<dbReference type="Pfam" id="PF08338">
    <property type="entry name" value="DUF1731"/>
    <property type="match status" value="1"/>
</dbReference>